<organism evidence="2 3">
    <name type="scientific">Nocardia jiangxiensis</name>
    <dbReference type="NCBI Taxonomy" id="282685"/>
    <lineage>
        <taxon>Bacteria</taxon>
        <taxon>Bacillati</taxon>
        <taxon>Actinomycetota</taxon>
        <taxon>Actinomycetes</taxon>
        <taxon>Mycobacteriales</taxon>
        <taxon>Nocardiaceae</taxon>
        <taxon>Nocardia</taxon>
    </lineage>
</organism>
<dbReference type="SUPFAM" id="SSF48452">
    <property type="entry name" value="TPR-like"/>
    <property type="match status" value="1"/>
</dbReference>
<feature type="transmembrane region" description="Helical" evidence="1">
    <location>
        <begin position="69"/>
        <end position="87"/>
    </location>
</feature>
<dbReference type="EMBL" id="JBIAQY010000012">
    <property type="protein sequence ID" value="MFF3572063.1"/>
    <property type="molecule type" value="Genomic_DNA"/>
</dbReference>
<evidence type="ECO:0000313" key="2">
    <source>
        <dbReference type="EMBL" id="MFF3572063.1"/>
    </source>
</evidence>
<gene>
    <name evidence="2" type="ORF">ACFYXQ_30215</name>
</gene>
<evidence type="ECO:0000313" key="3">
    <source>
        <dbReference type="Proteomes" id="UP001601992"/>
    </source>
</evidence>
<sequence>MTSAEDSVDFGPDEFAVDSPVQIVAKSSLWQGFLRSTSVLSTSLLLELISKLLENRVGQSPTLASASSWLSRIAILVVLIAAGYLILRRLTTMQDRLRVRREMRLTADLISPGPVVKSSVPPPDRETRLPARRENPTLSDCQQLWKAQVVRVLDALPFEEYEAAALYDLVSAVLTARRRLPLDEAPQPISATAEIDRMTRAGVLTSAAGDRIVVRRGVVPPVLMLWVLVQRMLIQQDVRQLGPVRSVVMWRILPDGICSRIDEEPEWDAGLPALVRHHADLATRWAAALNTRRLGEGAQRWFGQEAEHLLGLIRVCRGMREQAVRDAAVPDLLRIADALDRWYARNGWSAAKNGLAEQVSQLLTPDAQPVEYELTQLRRADADRRTDTDDPTIESSVSWLHRYKAPLLARRDEREAWKLLTGQCGPDEVKQAGALLERAWRRLPARDGAGSVCLLVDLAIVRLHEGRLEAARNCLAVAQSLAGDDRDPAGLAHVYEILGVLRWIRGEPRRALHDWQRALSRFRDLNHDLGTARCLQHLGSAIAEFPEYGGLLVGGEPWRGEVLRQAGGWLAQAVRMREAIGPDADIGRRPAELPANRALEKVRERLAQEPGLFDPELLPPDELLLEGVDRWPLPVSEDAGSPS</sequence>
<comment type="caution">
    <text evidence="2">The sequence shown here is derived from an EMBL/GenBank/DDBJ whole genome shotgun (WGS) entry which is preliminary data.</text>
</comment>
<proteinExistence type="predicted"/>
<name>A0ABW6S925_9NOCA</name>
<dbReference type="InterPro" id="IPR011990">
    <property type="entry name" value="TPR-like_helical_dom_sf"/>
</dbReference>
<evidence type="ECO:0008006" key="4">
    <source>
        <dbReference type="Google" id="ProtNLM"/>
    </source>
</evidence>
<reference evidence="2 3" key="1">
    <citation type="submission" date="2024-10" db="EMBL/GenBank/DDBJ databases">
        <title>The Natural Products Discovery Center: Release of the First 8490 Sequenced Strains for Exploring Actinobacteria Biosynthetic Diversity.</title>
        <authorList>
            <person name="Kalkreuter E."/>
            <person name="Kautsar S.A."/>
            <person name="Yang D."/>
            <person name="Bader C.D."/>
            <person name="Teijaro C.N."/>
            <person name="Fluegel L."/>
            <person name="Davis C.M."/>
            <person name="Simpson J.R."/>
            <person name="Lauterbach L."/>
            <person name="Steele A.D."/>
            <person name="Gui C."/>
            <person name="Meng S."/>
            <person name="Li G."/>
            <person name="Viehrig K."/>
            <person name="Ye F."/>
            <person name="Su P."/>
            <person name="Kiefer A.F."/>
            <person name="Nichols A."/>
            <person name="Cepeda A.J."/>
            <person name="Yan W."/>
            <person name="Fan B."/>
            <person name="Jiang Y."/>
            <person name="Adhikari A."/>
            <person name="Zheng C.-J."/>
            <person name="Schuster L."/>
            <person name="Cowan T.M."/>
            <person name="Smanski M.J."/>
            <person name="Chevrette M.G."/>
            <person name="De Carvalho L.P.S."/>
            <person name="Shen B."/>
        </authorList>
    </citation>
    <scope>NUCLEOTIDE SEQUENCE [LARGE SCALE GENOMIC DNA]</scope>
    <source>
        <strain evidence="2 3">NPDC002593</strain>
    </source>
</reference>
<keyword evidence="1" id="KW-0812">Transmembrane</keyword>
<evidence type="ECO:0000256" key="1">
    <source>
        <dbReference type="SAM" id="Phobius"/>
    </source>
</evidence>
<dbReference type="RefSeq" id="WP_387405762.1">
    <property type="nucleotide sequence ID" value="NZ_JBIAQY010000012.1"/>
</dbReference>
<dbReference type="Proteomes" id="UP001601992">
    <property type="component" value="Unassembled WGS sequence"/>
</dbReference>
<keyword evidence="1" id="KW-0472">Membrane</keyword>
<protein>
    <recommendedName>
        <fullName evidence="4">Tetratricopeptide repeat-containing protein</fullName>
    </recommendedName>
</protein>
<keyword evidence="1" id="KW-1133">Transmembrane helix</keyword>
<keyword evidence="3" id="KW-1185">Reference proteome</keyword>
<accession>A0ABW6S925</accession>
<dbReference type="Gene3D" id="1.25.40.10">
    <property type="entry name" value="Tetratricopeptide repeat domain"/>
    <property type="match status" value="1"/>
</dbReference>